<name>A0A160P757_STRLU</name>
<protein>
    <recommendedName>
        <fullName evidence="3">Polyketide cyclase/dehydrase</fullName>
    </recommendedName>
</protein>
<reference evidence="1 2" key="1">
    <citation type="journal article" date="2016" name="Genome Announc.">
        <title>Complete Genome Sequence of Thiostrepton-Producing Streptomyces laurentii ATCC 31255.</title>
        <authorList>
            <person name="Doi K."/>
            <person name="Fujino Y."/>
            <person name="Nagayoshi Y."/>
            <person name="Ohshima T."/>
            <person name="Ogata S."/>
        </authorList>
    </citation>
    <scope>NUCLEOTIDE SEQUENCE [LARGE SCALE GENOMIC DNA]</scope>
    <source>
        <strain evidence="1 2">ATCC 31255</strain>
    </source>
</reference>
<dbReference type="RefSeq" id="WP_359875633.1">
    <property type="nucleotide sequence ID" value="NZ_JBEYHT010000013.1"/>
</dbReference>
<dbReference type="CDD" id="cd07821">
    <property type="entry name" value="PYR_PYL_RCAR_like"/>
    <property type="match status" value="1"/>
</dbReference>
<dbReference type="SUPFAM" id="SSF55961">
    <property type="entry name" value="Bet v1-like"/>
    <property type="match status" value="1"/>
</dbReference>
<gene>
    <name evidence="1" type="ORF">SLA_6315</name>
</gene>
<dbReference type="AlphaFoldDB" id="A0A160P757"/>
<evidence type="ECO:0000313" key="1">
    <source>
        <dbReference type="EMBL" id="BAU87184.1"/>
    </source>
</evidence>
<dbReference type="Proteomes" id="UP000217676">
    <property type="component" value="Chromosome"/>
</dbReference>
<evidence type="ECO:0008006" key="3">
    <source>
        <dbReference type="Google" id="ProtNLM"/>
    </source>
</evidence>
<dbReference type="InterPro" id="IPR019587">
    <property type="entry name" value="Polyketide_cyclase/dehydratase"/>
</dbReference>
<dbReference type="EMBL" id="AP017424">
    <property type="protein sequence ID" value="BAU87184.1"/>
    <property type="molecule type" value="Genomic_DNA"/>
</dbReference>
<dbReference type="Gene3D" id="3.30.530.20">
    <property type="match status" value="1"/>
</dbReference>
<dbReference type="InterPro" id="IPR023393">
    <property type="entry name" value="START-like_dom_sf"/>
</dbReference>
<organism evidence="1 2">
    <name type="scientific">Streptomyces laurentii</name>
    <dbReference type="NCBI Taxonomy" id="39478"/>
    <lineage>
        <taxon>Bacteria</taxon>
        <taxon>Bacillati</taxon>
        <taxon>Actinomycetota</taxon>
        <taxon>Actinomycetes</taxon>
        <taxon>Kitasatosporales</taxon>
        <taxon>Streptomycetaceae</taxon>
        <taxon>Streptomyces</taxon>
    </lineage>
</organism>
<accession>A0A160P757</accession>
<keyword evidence="2" id="KW-1185">Reference proteome</keyword>
<dbReference type="Pfam" id="PF10604">
    <property type="entry name" value="Polyketide_cyc2"/>
    <property type="match status" value="1"/>
</dbReference>
<sequence>MATVHREVPIDAGPEEVWAAIRDWGEVHHRLVPGYVVDTRVDGEARVVMFTEGTVLREVVVSLDDDARRIAYAVVDGSLDVVHHHASMQVFAEAGGRSRFVWIVDVLPHSLAEPIAAMVDEGIRVIQRTLEAAAARVS</sequence>
<dbReference type="KEGG" id="slau:SLA_6315"/>
<proteinExistence type="predicted"/>
<evidence type="ECO:0000313" key="2">
    <source>
        <dbReference type="Proteomes" id="UP000217676"/>
    </source>
</evidence>